<feature type="domain" description="Mce/MlaD" evidence="9">
    <location>
        <begin position="520"/>
        <end position="580"/>
    </location>
</feature>
<dbReference type="PANTHER" id="PTHR30462:SF0">
    <property type="entry name" value="INTERMEMBRANE TRANSPORT PROTEIN YEBT"/>
    <property type="match status" value="1"/>
</dbReference>
<dbReference type="InterPro" id="IPR051800">
    <property type="entry name" value="PqiA-PqiB_transport"/>
</dbReference>
<feature type="domain" description="Mce/MlaD" evidence="9">
    <location>
        <begin position="643"/>
        <end position="700"/>
    </location>
</feature>
<dbReference type="InterPro" id="IPR003399">
    <property type="entry name" value="Mce/MlaD"/>
</dbReference>
<feature type="domain" description="Mce/MlaD" evidence="9">
    <location>
        <begin position="753"/>
        <end position="813"/>
    </location>
</feature>
<feature type="domain" description="Mce/MlaD" evidence="9">
    <location>
        <begin position="155"/>
        <end position="215"/>
    </location>
</feature>
<accession>A0A437Q6C2</accession>
<dbReference type="Pfam" id="PF02470">
    <property type="entry name" value="MlaD"/>
    <property type="match status" value="7"/>
</dbReference>
<evidence type="ECO:0000259" key="9">
    <source>
        <dbReference type="Pfam" id="PF02470"/>
    </source>
</evidence>
<evidence type="ECO:0000256" key="3">
    <source>
        <dbReference type="ARBA" id="ARBA00022519"/>
    </source>
</evidence>
<feature type="transmembrane region" description="Helical" evidence="8">
    <location>
        <begin position="16"/>
        <end position="33"/>
    </location>
</feature>
<dbReference type="AlphaFoldDB" id="A0A437Q6C2"/>
<sequence length="868" mass="95490">MSDNDPIIRRRRMPSAVWLLPLIAAIIAGWLVYKNYTDRGIKIEVLFDSAAGLEANKTKVLYRGLPAGVVKKLEIDENLRQVRAFIEMAPQADDSLTDKAKFWLVKPQVSLSGVRGLETLLSGHYIGFQPGLGGNSTREFTALNQQPPPIKDAEGLYLTLTADSARSVYQGANVFYRDISVGEVLSHSLSKDGKEVLIEVYIEPRYTHLIRENTRFWNAGGIKVKADLPKIDIEVGSLASLIAGGIHFSTPQTDSPAAQSGALFTLFGDFEDAQDGIEITLRFPGATELTEGAKVQSRGVQVGRVTRVALTDDFKHLDATLLIDPRAQHMLRSGSRFWLQKPDLSLDNLKLSALLRGSYIELDAGQGEPQRQFTALTIPPAKRQLSMGASIELHTKQLGSITQGSPLLYRQLPVGEVISYELATAGDYVVIHAVIEQRYAHLLSSNSRFWNASGIRLSANIDEIKLRTESTSALLQGGIAFFNPTQKRTPVSKDKIYSLFEDYQAATENGRLADANRAQTLRFRLHTESVGSLTSGAPILYKQVPVGQVLETVLDKNGRSLTIFAEVEAKYRHLVHEGSRFWDVSGINAQVSLKETRIRTESLKSLLRGGIAFENPQQGAKVKANHLFTLYPDHESSVQQPLAIRVTFPTGKNLQPLADIRYRGQNVGKVRTVRVVNEGKAIEADIDLYRDGHFLAREGSDFWIVEPVIRLSSIENPEGVILGNYVEARKGDGAAKVQFTGLRETPPFQDRNGLNVVVRAAQLGSLVKGSPVFYRQVPVGSVVGYDLHPTEPWVEIFLNIAPEYANFVKKQSEFANISGLRVDFSLLGGLDIQTESLETLVGGGLSFTSPTNGTPAQSGDTFTVTSNR</sequence>
<name>A0A437Q6C2_9GAMM</name>
<comment type="caution">
    <text evidence="10">The sequence shown here is derived from an EMBL/GenBank/DDBJ whole genome shotgun (WGS) entry which is preliminary data.</text>
</comment>
<keyword evidence="5 8" id="KW-1133">Transmembrane helix</keyword>
<dbReference type="GO" id="GO:0005886">
    <property type="term" value="C:plasma membrane"/>
    <property type="evidence" value="ECO:0007669"/>
    <property type="project" value="UniProtKB-SubCell"/>
</dbReference>
<evidence type="ECO:0000313" key="10">
    <source>
        <dbReference type="EMBL" id="RVU30061.1"/>
    </source>
</evidence>
<keyword evidence="6 8" id="KW-0472">Membrane</keyword>
<protein>
    <submittedName>
        <fullName evidence="10">MCE family protein</fullName>
    </submittedName>
</protein>
<comment type="subcellular location">
    <subcellularLocation>
        <location evidence="1">Cell inner membrane</location>
    </subcellularLocation>
</comment>
<evidence type="ECO:0000256" key="2">
    <source>
        <dbReference type="ARBA" id="ARBA00022475"/>
    </source>
</evidence>
<dbReference type="Proteomes" id="UP000282818">
    <property type="component" value="Unassembled WGS sequence"/>
</dbReference>
<feature type="domain" description="Mce/MlaD" evidence="9">
    <location>
        <begin position="390"/>
        <end position="448"/>
    </location>
</feature>
<evidence type="ECO:0000256" key="6">
    <source>
        <dbReference type="ARBA" id="ARBA00023136"/>
    </source>
</evidence>
<keyword evidence="3" id="KW-0997">Cell inner membrane</keyword>
<feature type="region of interest" description="Disordered" evidence="7">
    <location>
        <begin position="848"/>
        <end position="868"/>
    </location>
</feature>
<keyword evidence="2" id="KW-1003">Cell membrane</keyword>
<evidence type="ECO:0000256" key="5">
    <source>
        <dbReference type="ARBA" id="ARBA00022989"/>
    </source>
</evidence>
<evidence type="ECO:0000256" key="8">
    <source>
        <dbReference type="SAM" id="Phobius"/>
    </source>
</evidence>
<evidence type="ECO:0000256" key="7">
    <source>
        <dbReference type="SAM" id="MobiDB-lite"/>
    </source>
</evidence>
<dbReference type="RefSeq" id="WP_127694846.1">
    <property type="nucleotide sequence ID" value="NZ_SACQ01000006.1"/>
</dbReference>
<proteinExistence type="predicted"/>
<feature type="domain" description="Mce/MlaD" evidence="9">
    <location>
        <begin position="276"/>
        <end position="365"/>
    </location>
</feature>
<keyword evidence="4 8" id="KW-0812">Transmembrane</keyword>
<feature type="domain" description="Mce/MlaD" evidence="9">
    <location>
        <begin position="40"/>
        <end position="131"/>
    </location>
</feature>
<evidence type="ECO:0000256" key="4">
    <source>
        <dbReference type="ARBA" id="ARBA00022692"/>
    </source>
</evidence>
<reference evidence="10 11" key="1">
    <citation type="submission" date="2019-01" db="EMBL/GenBank/DDBJ databases">
        <authorList>
            <person name="Chen W.-M."/>
        </authorList>
    </citation>
    <scope>NUCLEOTIDE SEQUENCE [LARGE SCALE GENOMIC DNA]</scope>
    <source>
        <strain evidence="10 11">HPM-16</strain>
    </source>
</reference>
<dbReference type="EMBL" id="SACQ01000006">
    <property type="protein sequence ID" value="RVU30061.1"/>
    <property type="molecule type" value="Genomic_DNA"/>
</dbReference>
<dbReference type="PANTHER" id="PTHR30462">
    <property type="entry name" value="INTERMEMBRANE TRANSPORT PROTEIN PQIB-RELATED"/>
    <property type="match status" value="1"/>
</dbReference>
<evidence type="ECO:0000313" key="11">
    <source>
        <dbReference type="Proteomes" id="UP000282818"/>
    </source>
</evidence>
<organism evidence="10 11">
    <name type="scientific">Neptunomonas marina</name>
    <dbReference type="NCBI Taxonomy" id="1815562"/>
    <lineage>
        <taxon>Bacteria</taxon>
        <taxon>Pseudomonadati</taxon>
        <taxon>Pseudomonadota</taxon>
        <taxon>Gammaproteobacteria</taxon>
        <taxon>Oceanospirillales</taxon>
        <taxon>Oceanospirillaceae</taxon>
        <taxon>Neptunomonas</taxon>
    </lineage>
</organism>
<evidence type="ECO:0000256" key="1">
    <source>
        <dbReference type="ARBA" id="ARBA00004533"/>
    </source>
</evidence>
<gene>
    <name evidence="10" type="ORF">EOE65_13495</name>
</gene>
<keyword evidence="11" id="KW-1185">Reference proteome</keyword>